<dbReference type="GO" id="GO:0010124">
    <property type="term" value="P:phenylacetate catabolic process"/>
    <property type="evidence" value="ECO:0007669"/>
    <property type="project" value="InterPro"/>
</dbReference>
<comment type="caution">
    <text evidence="1">The sequence shown here is derived from an EMBL/GenBank/DDBJ whole genome shotgun (WGS) entry which is preliminary data.</text>
</comment>
<dbReference type="SUPFAM" id="SSF47240">
    <property type="entry name" value="Ferritin-like"/>
    <property type="match status" value="1"/>
</dbReference>
<evidence type="ECO:0000313" key="1">
    <source>
        <dbReference type="EMBL" id="KAB8163018.1"/>
    </source>
</evidence>
<protein>
    <submittedName>
        <fullName evidence="1">Phenylacetate-CoA oxygenase subunit PaaC</fullName>
    </submittedName>
</protein>
<dbReference type="Proteomes" id="UP000314251">
    <property type="component" value="Unassembled WGS sequence"/>
</dbReference>
<dbReference type="RefSeq" id="WP_139670694.1">
    <property type="nucleotide sequence ID" value="NZ_VDLY02000013.1"/>
</dbReference>
<proteinExistence type="predicted"/>
<dbReference type="AlphaFoldDB" id="A0A5N6A6F5"/>
<sequence length="288" mass="30235">MSGDVWGEPEADGAPAGGARWAFGTGFADPLHGVDTAVPAGVDGAELARVCVALADDALVGAQRLAEWVTWAPEIEIELALANVGLDLLGQARLLYTRAGQVDGSGRDEDAFAFARSAPEFRCLRLAELPRGDFAFTVLRLLVLSSARLAVLERLAGAADPVLAAVAGRGVAEVAYHRLFAAEWVVRLGDGTAESRRRLRRAVVEVEPWLGEVVDDRVGAGWGVAAGAVRAACARDWRRVGEEAGVRLPLPAPWDGAPGGRAGVHTEHLPVLLAELGSVARAHPGATW</sequence>
<dbReference type="InterPro" id="IPR011882">
    <property type="entry name" value="PaaC"/>
</dbReference>
<name>A0A5N6A6F5_9ACTN</name>
<organism evidence="1 2">
    <name type="scientific">Streptomyces mimosae</name>
    <dbReference type="NCBI Taxonomy" id="2586635"/>
    <lineage>
        <taxon>Bacteria</taxon>
        <taxon>Bacillati</taxon>
        <taxon>Actinomycetota</taxon>
        <taxon>Actinomycetes</taxon>
        <taxon>Kitasatosporales</taxon>
        <taxon>Streptomycetaceae</taxon>
        <taxon>Streptomyces</taxon>
    </lineage>
</organism>
<dbReference type="PANTHER" id="PTHR30458:SF0">
    <property type="entry name" value="1,2-PHENYLACETYL-COA EPOXIDASE, SUBUNIT C"/>
    <property type="match status" value="1"/>
</dbReference>
<keyword evidence="2" id="KW-1185">Reference proteome</keyword>
<dbReference type="EMBL" id="VDLY02000013">
    <property type="protein sequence ID" value="KAB8163018.1"/>
    <property type="molecule type" value="Genomic_DNA"/>
</dbReference>
<accession>A0A5N6A6F5</accession>
<gene>
    <name evidence="1" type="primary">paaC</name>
    <name evidence="1" type="ORF">FH607_020590</name>
</gene>
<evidence type="ECO:0000313" key="2">
    <source>
        <dbReference type="Proteomes" id="UP000314251"/>
    </source>
</evidence>
<dbReference type="NCBIfam" id="TIGR02158">
    <property type="entry name" value="PA_CoA_Oxy3"/>
    <property type="match status" value="1"/>
</dbReference>
<dbReference type="InterPro" id="IPR009078">
    <property type="entry name" value="Ferritin-like_SF"/>
</dbReference>
<reference evidence="1" key="1">
    <citation type="submission" date="2019-10" db="EMBL/GenBank/DDBJ databases">
        <title>Nonomuraea sp. nov., isolated from Phyllanthus amarus.</title>
        <authorList>
            <person name="Klykleung N."/>
            <person name="Tanasupawat S."/>
        </authorList>
    </citation>
    <scope>NUCLEOTIDE SEQUENCE [LARGE SCALE GENOMIC DNA]</scope>
    <source>
        <strain evidence="1">3MP-10</strain>
    </source>
</reference>
<dbReference type="OrthoDB" id="9789947at2"/>
<dbReference type="InterPro" id="IPR007814">
    <property type="entry name" value="PaaA_PaaC"/>
</dbReference>
<dbReference type="Gene3D" id="1.20.1260.10">
    <property type="match status" value="1"/>
</dbReference>
<dbReference type="GO" id="GO:0005829">
    <property type="term" value="C:cytosol"/>
    <property type="evidence" value="ECO:0007669"/>
    <property type="project" value="TreeGrafter"/>
</dbReference>
<dbReference type="InterPro" id="IPR052703">
    <property type="entry name" value="Aromatic_CoA_ox/epox"/>
</dbReference>
<dbReference type="InterPro" id="IPR012347">
    <property type="entry name" value="Ferritin-like"/>
</dbReference>
<dbReference type="PANTHER" id="PTHR30458">
    <property type="entry name" value="PHENYLACETIC ACID DEGRADATION PROTEIN PAA"/>
    <property type="match status" value="1"/>
</dbReference>
<dbReference type="Pfam" id="PF05138">
    <property type="entry name" value="PaaA_PaaC"/>
    <property type="match status" value="1"/>
</dbReference>